<dbReference type="PANTHER" id="PTHR34512">
    <property type="entry name" value="CELL SURFACE PROTEIN"/>
    <property type="match status" value="1"/>
</dbReference>
<evidence type="ECO:0000313" key="2">
    <source>
        <dbReference type="EMBL" id="MBL4917533.1"/>
    </source>
</evidence>
<protein>
    <submittedName>
        <fullName evidence="2">PQQ-binding-like beta-propeller repeat protein</fullName>
    </submittedName>
</protein>
<dbReference type="Gene3D" id="2.130.10.10">
    <property type="entry name" value="YVTN repeat-like/Quinoprotein amine dehydrogenase"/>
    <property type="match status" value="1"/>
</dbReference>
<keyword evidence="3" id="KW-1185">Reference proteome</keyword>
<dbReference type="InterPro" id="IPR018391">
    <property type="entry name" value="PQQ_b-propeller_rpt"/>
</dbReference>
<accession>A0A8K0VC55</accession>
<proteinExistence type="predicted"/>
<sequence>MGRRTGLRGLALMTAVALVAACEKEVILEGERFDPRTSLEASIPTEGNPRPTDPAAALLNESRPISLPPARSTADWTHRAGNARHFAGHVALSPQPALIWSANIGAGDSRRFRISAAPVVAGGRIFTMDAQGGITATGLNGATLWQMETKPQGARSDMSGGGLAFGDGRLVVTTGYGEVLALDPASGGVVWRQKVDAPASGAPAVADGQVFAVARDGAAWALRLADGRVDWRLPGVPSRTGMIGAAGPAIGDNTVLLPFGNGEVVAALRAGGERVWNTQVQGRRVGQGYTFLSDITGDPVIDGATTYIGNQSGRTVAVDSATGNRRWTATEAAYGPVVPAGGSVFLISDQARLVRLDAATGQAIWSVEMPYYTSTRERRRSEITPHFGPVLAGGRLVVASGDGLLRFFNPADGAVTATVPLPGGAASAPAVVGGVLYVVSSRGQLHAFR</sequence>
<evidence type="ECO:0000313" key="3">
    <source>
        <dbReference type="Proteomes" id="UP000648908"/>
    </source>
</evidence>
<dbReference type="InterPro" id="IPR015943">
    <property type="entry name" value="WD40/YVTN_repeat-like_dom_sf"/>
</dbReference>
<dbReference type="Proteomes" id="UP000648908">
    <property type="component" value="Unassembled WGS sequence"/>
</dbReference>
<feature type="domain" description="Pyrrolo-quinoline quinone repeat" evidence="1">
    <location>
        <begin position="387"/>
        <end position="448"/>
    </location>
</feature>
<dbReference type="Pfam" id="PF13360">
    <property type="entry name" value="PQQ_2"/>
    <property type="match status" value="2"/>
</dbReference>
<dbReference type="AlphaFoldDB" id="A0A8K0VC55"/>
<dbReference type="InterPro" id="IPR002372">
    <property type="entry name" value="PQQ_rpt_dom"/>
</dbReference>
<dbReference type="EMBL" id="JAESVN010000003">
    <property type="protein sequence ID" value="MBL4917533.1"/>
    <property type="molecule type" value="Genomic_DNA"/>
</dbReference>
<reference evidence="2" key="1">
    <citation type="submission" date="2021-01" db="EMBL/GenBank/DDBJ databases">
        <title>Tabrizicola alba sp. nov. a motile alkaliphilic bacterium isolated from a soda lake.</title>
        <authorList>
            <person name="Szuroczki S."/>
            <person name="Abbaszade G."/>
            <person name="Schumann P."/>
            <person name="Toth E."/>
        </authorList>
    </citation>
    <scope>NUCLEOTIDE SEQUENCE</scope>
    <source>
        <strain evidence="2">DMG-N-6</strain>
    </source>
</reference>
<evidence type="ECO:0000259" key="1">
    <source>
        <dbReference type="Pfam" id="PF13360"/>
    </source>
</evidence>
<dbReference type="SUPFAM" id="SSF50998">
    <property type="entry name" value="Quinoprotein alcohol dehydrogenase-like"/>
    <property type="match status" value="1"/>
</dbReference>
<name>A0A8K0VC55_9RHOB</name>
<dbReference type="PANTHER" id="PTHR34512:SF30">
    <property type="entry name" value="OUTER MEMBRANE PROTEIN ASSEMBLY FACTOR BAMB"/>
    <property type="match status" value="1"/>
</dbReference>
<dbReference type="InterPro" id="IPR011047">
    <property type="entry name" value="Quinoprotein_ADH-like_sf"/>
</dbReference>
<feature type="domain" description="Pyrrolo-quinoline quinone repeat" evidence="1">
    <location>
        <begin position="134"/>
        <end position="366"/>
    </location>
</feature>
<dbReference type="SMART" id="SM00564">
    <property type="entry name" value="PQQ"/>
    <property type="match status" value="6"/>
</dbReference>
<organism evidence="2 3">
    <name type="scientific">Szabonella alba</name>
    <dbReference type="NCBI Taxonomy" id="2804194"/>
    <lineage>
        <taxon>Bacteria</taxon>
        <taxon>Pseudomonadati</taxon>
        <taxon>Pseudomonadota</taxon>
        <taxon>Alphaproteobacteria</taxon>
        <taxon>Rhodobacterales</taxon>
        <taxon>Paracoccaceae</taxon>
        <taxon>Szabonella</taxon>
    </lineage>
</organism>
<dbReference type="PROSITE" id="PS51257">
    <property type="entry name" value="PROKAR_LIPOPROTEIN"/>
    <property type="match status" value="1"/>
</dbReference>
<comment type="caution">
    <text evidence="2">The sequence shown here is derived from an EMBL/GenBank/DDBJ whole genome shotgun (WGS) entry which is preliminary data.</text>
</comment>
<gene>
    <name evidence="2" type="ORF">JL811_09895</name>
</gene>